<proteinExistence type="predicted"/>
<dbReference type="EMBL" id="AWXZ01000035">
    <property type="protein sequence ID" value="ESR24137.1"/>
    <property type="molecule type" value="Genomic_DNA"/>
</dbReference>
<accession>V4QWL3</accession>
<dbReference type="Proteomes" id="UP000017819">
    <property type="component" value="Unassembled WGS sequence"/>
</dbReference>
<comment type="caution">
    <text evidence="1">The sequence shown here is derived from an EMBL/GenBank/DDBJ whole genome shotgun (WGS) entry which is preliminary data.</text>
</comment>
<sequence length="46" mass="5072">MRTSTTLAVALAAVVLVVALSAAVQPRAEVTLDSRILSWFDLQDWW</sequence>
<protein>
    <submittedName>
        <fullName evidence="1">Uncharacterized protein</fullName>
    </submittedName>
</protein>
<gene>
    <name evidence="1" type="ORF">N177_2586</name>
</gene>
<dbReference type="AlphaFoldDB" id="V4QWL3"/>
<reference evidence="1 2" key="1">
    <citation type="journal article" date="2014" name="Genome Announc.">
        <title>Draft Genome Sequence of Lutibaculum baratangense Strain AMV1T, Isolated from a Mud Volcano in Andamans, India.</title>
        <authorList>
            <person name="Singh A."/>
            <person name="Sreenivas A."/>
            <person name="Sathyanarayana Reddy G."/>
            <person name="Pinnaka A.K."/>
            <person name="Shivaji S."/>
        </authorList>
    </citation>
    <scope>NUCLEOTIDE SEQUENCE [LARGE SCALE GENOMIC DNA]</scope>
    <source>
        <strain evidence="1 2">AMV1</strain>
    </source>
</reference>
<evidence type="ECO:0000313" key="2">
    <source>
        <dbReference type="Proteomes" id="UP000017819"/>
    </source>
</evidence>
<dbReference type="STRING" id="631454.N177_2586"/>
<evidence type="ECO:0000313" key="1">
    <source>
        <dbReference type="EMBL" id="ESR24137.1"/>
    </source>
</evidence>
<name>V4QWL3_9HYPH</name>
<dbReference type="RefSeq" id="WP_023432715.1">
    <property type="nucleotide sequence ID" value="NZ_AWXZ01000035.1"/>
</dbReference>
<organism evidence="1 2">
    <name type="scientific">Lutibaculum baratangense AMV1</name>
    <dbReference type="NCBI Taxonomy" id="631454"/>
    <lineage>
        <taxon>Bacteria</taxon>
        <taxon>Pseudomonadati</taxon>
        <taxon>Pseudomonadota</taxon>
        <taxon>Alphaproteobacteria</taxon>
        <taxon>Hyphomicrobiales</taxon>
        <taxon>Tepidamorphaceae</taxon>
        <taxon>Lutibaculum</taxon>
    </lineage>
</organism>
<keyword evidence="2" id="KW-1185">Reference proteome</keyword>